<comment type="caution">
    <text evidence="1">The sequence shown here is derived from an EMBL/GenBank/DDBJ whole genome shotgun (WGS) entry which is preliminary data.</text>
</comment>
<accession>A0ACC2NDZ3</accession>
<dbReference type="Proteomes" id="UP001239111">
    <property type="component" value="Chromosome 3"/>
</dbReference>
<protein>
    <submittedName>
        <fullName evidence="1">Uncharacterized protein</fullName>
    </submittedName>
</protein>
<reference evidence="1" key="1">
    <citation type="submission" date="2023-04" db="EMBL/GenBank/DDBJ databases">
        <title>A chromosome-level genome assembly of the parasitoid wasp Eretmocerus hayati.</title>
        <authorList>
            <person name="Zhong Y."/>
            <person name="Liu S."/>
            <person name="Liu Y."/>
        </authorList>
    </citation>
    <scope>NUCLEOTIDE SEQUENCE</scope>
    <source>
        <strain evidence="1">ZJU_SS_LIU_2023</strain>
    </source>
</reference>
<organism evidence="1 2">
    <name type="scientific">Eretmocerus hayati</name>
    <dbReference type="NCBI Taxonomy" id="131215"/>
    <lineage>
        <taxon>Eukaryota</taxon>
        <taxon>Metazoa</taxon>
        <taxon>Ecdysozoa</taxon>
        <taxon>Arthropoda</taxon>
        <taxon>Hexapoda</taxon>
        <taxon>Insecta</taxon>
        <taxon>Pterygota</taxon>
        <taxon>Neoptera</taxon>
        <taxon>Endopterygota</taxon>
        <taxon>Hymenoptera</taxon>
        <taxon>Apocrita</taxon>
        <taxon>Proctotrupomorpha</taxon>
        <taxon>Chalcidoidea</taxon>
        <taxon>Aphelinidae</taxon>
        <taxon>Aphelininae</taxon>
        <taxon>Eretmocerus</taxon>
    </lineage>
</organism>
<evidence type="ECO:0000313" key="1">
    <source>
        <dbReference type="EMBL" id="KAJ8669163.1"/>
    </source>
</evidence>
<proteinExistence type="predicted"/>
<sequence length="184" mass="21531">MKGHELLDWLLIYSIPILKGVLKQEYFDHWVLLVISSFTLLRRKIPVIQVQRVKILLGLFGRDLEKLYGDRILTYYMHQIAKHLADYVEKWGPLWANSAFGFESYNSFLTRYIHGTNSVGQELVNNIQVHEGYTVLKNQFKPPISIEELEFSFQMLVLQNYLGSMKVPVEGGFLIIEEYFVDRA</sequence>
<name>A0ACC2NDZ3_9HYME</name>
<keyword evidence="2" id="KW-1185">Reference proteome</keyword>
<evidence type="ECO:0000313" key="2">
    <source>
        <dbReference type="Proteomes" id="UP001239111"/>
    </source>
</evidence>
<dbReference type="EMBL" id="CM056743">
    <property type="protein sequence ID" value="KAJ8669163.1"/>
    <property type="molecule type" value="Genomic_DNA"/>
</dbReference>
<gene>
    <name evidence="1" type="ORF">QAD02_000422</name>
</gene>